<organism evidence="7 8">
    <name type="scientific">Stenotrophomonas acidaminiphila</name>
    <dbReference type="NCBI Taxonomy" id="128780"/>
    <lineage>
        <taxon>Bacteria</taxon>
        <taxon>Pseudomonadati</taxon>
        <taxon>Pseudomonadota</taxon>
        <taxon>Gammaproteobacteria</taxon>
        <taxon>Lysobacterales</taxon>
        <taxon>Lysobacteraceae</taxon>
        <taxon>Stenotrophomonas</taxon>
    </lineage>
</organism>
<reference evidence="7 8" key="1">
    <citation type="journal article" date="2015" name="Genome Announc.">
        <title>Complete Genome Sequencing of Stenotrophomonas acidaminiphila ZAC14D2_NAIMI4_2, a Multidrug-Resistant Strain Isolated from Sediments of a Polluted River in Mexico, Uncovers New Antibiotic Resistance Genes and a Novel Class-II Lasso Peptide Biosynthesis Gene Cluster.</title>
        <authorList>
            <person name="Vinuesa P."/>
            <person name="Ochoa-Sanchez L.E."/>
        </authorList>
    </citation>
    <scope>NUCLEOTIDE SEQUENCE [LARGE SCALE GENOMIC DNA]</scope>
    <source>
        <strain evidence="7 8">ZAC14D2_NAIMI4_2</strain>
    </source>
</reference>
<comment type="subcellular location">
    <subcellularLocation>
        <location evidence="1">Membrane</location>
        <topology evidence="1">Multi-pass membrane protein</topology>
    </subcellularLocation>
</comment>
<name>A0A0S1AX84_9GAMM</name>
<keyword evidence="8" id="KW-1185">Reference proteome</keyword>
<dbReference type="RefSeq" id="WP_054663457.1">
    <property type="nucleotide sequence ID" value="NZ_CP125110.1"/>
</dbReference>
<dbReference type="InterPro" id="IPR003825">
    <property type="entry name" value="Colicin-V_CvpA"/>
</dbReference>
<evidence type="ECO:0000256" key="3">
    <source>
        <dbReference type="ARBA" id="ARBA00022989"/>
    </source>
</evidence>
<dbReference type="PANTHER" id="PTHR36926:SF1">
    <property type="entry name" value="COLICIN V PRODUCTION PROTEIN"/>
    <property type="match status" value="1"/>
</dbReference>
<evidence type="ECO:0000256" key="2">
    <source>
        <dbReference type="ARBA" id="ARBA00022692"/>
    </source>
</evidence>
<feature type="transmembrane region" description="Helical" evidence="6">
    <location>
        <begin position="99"/>
        <end position="122"/>
    </location>
</feature>
<dbReference type="PANTHER" id="PTHR36926">
    <property type="entry name" value="COLICIN V PRODUCTION PROTEIN"/>
    <property type="match status" value="1"/>
</dbReference>
<feature type="transmembrane region" description="Helical" evidence="6">
    <location>
        <begin position="66"/>
        <end position="87"/>
    </location>
</feature>
<evidence type="ECO:0000256" key="6">
    <source>
        <dbReference type="SAM" id="Phobius"/>
    </source>
</evidence>
<evidence type="ECO:0000256" key="1">
    <source>
        <dbReference type="ARBA" id="ARBA00004141"/>
    </source>
</evidence>
<feature type="region of interest" description="Disordered" evidence="5">
    <location>
        <begin position="177"/>
        <end position="243"/>
    </location>
</feature>
<dbReference type="GO" id="GO:0016020">
    <property type="term" value="C:membrane"/>
    <property type="evidence" value="ECO:0007669"/>
    <property type="project" value="UniProtKB-SubCell"/>
</dbReference>
<evidence type="ECO:0000256" key="4">
    <source>
        <dbReference type="ARBA" id="ARBA00023136"/>
    </source>
</evidence>
<keyword evidence="4 6" id="KW-0472">Membrane</keyword>
<dbReference type="AlphaFoldDB" id="A0A0S1AX84"/>
<keyword evidence="2 6" id="KW-0812">Transmembrane</keyword>
<dbReference type="Pfam" id="PF02674">
    <property type="entry name" value="Colicin_V"/>
    <property type="match status" value="1"/>
</dbReference>
<evidence type="ECO:0000313" key="7">
    <source>
        <dbReference type="EMBL" id="ALJ27354.1"/>
    </source>
</evidence>
<evidence type="ECO:0000256" key="5">
    <source>
        <dbReference type="SAM" id="MobiDB-lite"/>
    </source>
</evidence>
<keyword evidence="3 6" id="KW-1133">Transmembrane helix</keyword>
<dbReference type="GO" id="GO:0009403">
    <property type="term" value="P:toxin biosynthetic process"/>
    <property type="evidence" value="ECO:0007669"/>
    <property type="project" value="InterPro"/>
</dbReference>
<proteinExistence type="predicted"/>
<dbReference type="InterPro" id="IPR052719">
    <property type="entry name" value="CvpA-like"/>
</dbReference>
<evidence type="ECO:0000313" key="8">
    <source>
        <dbReference type="Proteomes" id="UP000061010"/>
    </source>
</evidence>
<sequence length="243" mass="25292">MIDLLLLGVIVVSALFGLMRGLLATVFGVLGWLLAGWAAFRFGHDASVMLSGGATPTLGQYAAGHAIAFFGVLLVVSAIGLLLRGVVDSTVLLKGPDRLFGFGLGIVRGVLLAVLAVLVLGFTPVADGEPWRRSQVASWLRPPADWLRARLPELPAVPEHPLLDLGKAVLAGDNAGLSEHEAGSGLPQAMPERAEDARPAATGGSRQDPAKAWPSNIDPAQVRPDHPGPARTGPSGQARPPSR</sequence>
<dbReference type="EMBL" id="CP012900">
    <property type="protein sequence ID" value="ALJ27354.1"/>
    <property type="molecule type" value="Genomic_DNA"/>
</dbReference>
<dbReference type="KEGG" id="sacz:AOT14_09230"/>
<accession>A0A0S1AX84</accession>
<dbReference type="Proteomes" id="UP000061010">
    <property type="component" value="Chromosome"/>
</dbReference>
<protein>
    <submittedName>
        <fullName evidence="7">Colicin V production protein</fullName>
    </submittedName>
</protein>
<dbReference type="OrthoDB" id="9810601at2"/>
<gene>
    <name evidence="7" type="ORF">AOT14_09230</name>
</gene>
<dbReference type="PATRIC" id="fig|128780.6.peg.934"/>